<reference evidence="1" key="1">
    <citation type="submission" date="2015-11" db="EMBL/GenBank/DDBJ databases">
        <title>De novo transcriptome assembly of four potential Pierce s Disease insect vectors from Arizona vineyards.</title>
        <authorList>
            <person name="Tassone E.E."/>
        </authorList>
    </citation>
    <scope>NUCLEOTIDE SEQUENCE</scope>
</reference>
<proteinExistence type="predicted"/>
<organism evidence="1">
    <name type="scientific">Cuerna arida</name>
    <dbReference type="NCBI Taxonomy" id="1464854"/>
    <lineage>
        <taxon>Eukaryota</taxon>
        <taxon>Metazoa</taxon>
        <taxon>Ecdysozoa</taxon>
        <taxon>Arthropoda</taxon>
        <taxon>Hexapoda</taxon>
        <taxon>Insecta</taxon>
        <taxon>Pterygota</taxon>
        <taxon>Neoptera</taxon>
        <taxon>Paraneoptera</taxon>
        <taxon>Hemiptera</taxon>
        <taxon>Auchenorrhyncha</taxon>
        <taxon>Membracoidea</taxon>
        <taxon>Cicadellidae</taxon>
        <taxon>Cicadellinae</taxon>
        <taxon>Proconiini</taxon>
        <taxon>Cuerna</taxon>
    </lineage>
</organism>
<gene>
    <name evidence="1" type="ORF">g.142</name>
</gene>
<accession>A0A1B6FMM3</accession>
<dbReference type="AlphaFoldDB" id="A0A1B6FMM3"/>
<sequence length="120" mass="13780">MQLQNPAQTHGTQKNPVIHLFLRGMATRSHVSKLPDIEEATIAKYLGITFDENLTWTANINLLYNKLSISLFVIRSIKNICDSDTAKIAYSRPIYAMALQYGEQLQEVIWNKRFCSKYTI</sequence>
<evidence type="ECO:0000313" key="1">
    <source>
        <dbReference type="EMBL" id="JAS51432.1"/>
    </source>
</evidence>
<name>A0A1B6FMM3_9HEMI</name>
<protein>
    <submittedName>
        <fullName evidence="1">Uncharacterized protein</fullName>
    </submittedName>
</protein>
<dbReference type="EMBL" id="GECZ01018337">
    <property type="protein sequence ID" value="JAS51432.1"/>
    <property type="molecule type" value="Transcribed_RNA"/>
</dbReference>